<dbReference type="PANTHER" id="PTHR30537:SF21">
    <property type="entry name" value="HTH-TYPE TRANSCRIPTIONAL REGULATOR SINR-RELATED"/>
    <property type="match status" value="1"/>
</dbReference>
<dbReference type="SUPFAM" id="SSF53850">
    <property type="entry name" value="Periplasmic binding protein-like II"/>
    <property type="match status" value="1"/>
</dbReference>
<evidence type="ECO:0000256" key="3">
    <source>
        <dbReference type="ARBA" id="ARBA00023125"/>
    </source>
</evidence>
<dbReference type="InterPro" id="IPR036388">
    <property type="entry name" value="WH-like_DNA-bd_sf"/>
</dbReference>
<dbReference type="InterPro" id="IPR005119">
    <property type="entry name" value="LysR_subst-bd"/>
</dbReference>
<keyword evidence="4" id="KW-0804">Transcription</keyword>
<protein>
    <submittedName>
        <fullName evidence="6">Transcriptional regulator, LysR family</fullName>
    </submittedName>
</protein>
<dbReference type="EMBL" id="CP002581">
    <property type="protein sequence ID" value="AJK50852.1"/>
    <property type="molecule type" value="Genomic_DNA"/>
</dbReference>
<dbReference type="RefSeq" id="WP_042629657.1">
    <property type="nucleotide sequence ID" value="NZ_CP002581.1"/>
</dbReference>
<dbReference type="GO" id="GO:0006351">
    <property type="term" value="P:DNA-templated transcription"/>
    <property type="evidence" value="ECO:0007669"/>
    <property type="project" value="TreeGrafter"/>
</dbReference>
<comment type="similarity">
    <text evidence="1">Belongs to the LysR transcriptional regulatory family.</text>
</comment>
<dbReference type="PANTHER" id="PTHR30537">
    <property type="entry name" value="HTH-TYPE TRANSCRIPTIONAL REGULATOR"/>
    <property type="match status" value="1"/>
</dbReference>
<dbReference type="SUPFAM" id="SSF46785">
    <property type="entry name" value="Winged helix' DNA-binding domain"/>
    <property type="match status" value="1"/>
</dbReference>
<dbReference type="HOGENOM" id="CLU_039613_16_4_4"/>
<dbReference type="Gene3D" id="3.40.190.290">
    <property type="match status" value="1"/>
</dbReference>
<evidence type="ECO:0000256" key="2">
    <source>
        <dbReference type="ARBA" id="ARBA00023015"/>
    </source>
</evidence>
<evidence type="ECO:0000256" key="1">
    <source>
        <dbReference type="ARBA" id="ARBA00009437"/>
    </source>
</evidence>
<dbReference type="CDD" id="cd08422">
    <property type="entry name" value="PBP2_CrgA_like"/>
    <property type="match status" value="1"/>
</dbReference>
<dbReference type="Pfam" id="PF03466">
    <property type="entry name" value="LysR_substrate"/>
    <property type="match status" value="1"/>
</dbReference>
<dbReference type="KEGG" id="bgp:BGL_2c27980"/>
<dbReference type="FunFam" id="3.40.190.290:FF:000001">
    <property type="entry name" value="Transcriptional regulator, LysR family"/>
    <property type="match status" value="1"/>
</dbReference>
<dbReference type="GO" id="GO:0003700">
    <property type="term" value="F:DNA-binding transcription factor activity"/>
    <property type="evidence" value="ECO:0007669"/>
    <property type="project" value="InterPro"/>
</dbReference>
<dbReference type="InterPro" id="IPR058163">
    <property type="entry name" value="LysR-type_TF_proteobact-type"/>
</dbReference>
<dbReference type="InterPro" id="IPR036390">
    <property type="entry name" value="WH_DNA-bd_sf"/>
</dbReference>
<keyword evidence="2" id="KW-0805">Transcription regulation</keyword>
<evidence type="ECO:0000313" key="6">
    <source>
        <dbReference type="EMBL" id="AJK50852.1"/>
    </source>
</evidence>
<feature type="domain" description="HTH lysR-type" evidence="5">
    <location>
        <begin position="2"/>
        <end position="59"/>
    </location>
</feature>
<dbReference type="Proteomes" id="UP000031838">
    <property type="component" value="Chromosome 2"/>
</dbReference>
<keyword evidence="3" id="KW-0238">DNA-binding</keyword>
<dbReference type="GO" id="GO:0043565">
    <property type="term" value="F:sequence-specific DNA binding"/>
    <property type="evidence" value="ECO:0007669"/>
    <property type="project" value="TreeGrafter"/>
</dbReference>
<organism evidence="6 7">
    <name type="scientific">Burkholderia plantarii</name>
    <dbReference type="NCBI Taxonomy" id="41899"/>
    <lineage>
        <taxon>Bacteria</taxon>
        <taxon>Pseudomonadati</taxon>
        <taxon>Pseudomonadota</taxon>
        <taxon>Betaproteobacteria</taxon>
        <taxon>Burkholderiales</taxon>
        <taxon>Burkholderiaceae</taxon>
        <taxon>Burkholderia</taxon>
    </lineage>
</organism>
<dbReference type="FunFam" id="1.10.10.10:FF:000001">
    <property type="entry name" value="LysR family transcriptional regulator"/>
    <property type="match status" value="1"/>
</dbReference>
<reference evidence="6 7" key="2">
    <citation type="journal article" date="2016" name="Appl. Microbiol. Biotechnol.">
        <title>Mutations improving production and secretion of extracellular lipase by Burkholderia glumae PG1.</title>
        <authorList>
            <person name="Knapp A."/>
            <person name="Voget S."/>
            <person name="Gao R."/>
            <person name="Zaburannyi N."/>
            <person name="Krysciak D."/>
            <person name="Breuer M."/>
            <person name="Hauer B."/>
            <person name="Streit W.R."/>
            <person name="Muller R."/>
            <person name="Daniel R."/>
            <person name="Jaeger K.E."/>
        </authorList>
    </citation>
    <scope>NUCLEOTIDE SEQUENCE [LARGE SCALE GENOMIC DNA]</scope>
    <source>
        <strain evidence="6 7">PG1</strain>
    </source>
</reference>
<dbReference type="Gene3D" id="1.10.10.10">
    <property type="entry name" value="Winged helix-like DNA-binding domain superfamily/Winged helix DNA-binding domain"/>
    <property type="match status" value="1"/>
</dbReference>
<sequence length="316" mass="34710">MIRIDDLGLFVRTAALGSFSNAAREAGLLPGQVSAAIQRLERELDIRLFARSTRSLKLTAEGEQYLPYAREVLAALSAGRDRLHGERQDLQGTLRISAPSDLGRNALPGWLTAFRDAHPGLVLKLSLSDEVADVFRDPVDVAIRYGLADNASYVALPLAPHNRRVLVAAPAYLARNGRPRTLDALASHQCLLYVMGGRVYDRWVFPAGDARRLVPVDGALLCNDADVARRWAVDGHGIAYKSWLDVHDDVTSGRLEVLLPAQPGESAPLNLICPHRRQFSPAVRYLHAALGERIAPMAGRMWRHVGYEEPARRGPA</sequence>
<dbReference type="Pfam" id="PF00126">
    <property type="entry name" value="HTH_1"/>
    <property type="match status" value="1"/>
</dbReference>
<dbReference type="AlphaFoldDB" id="A0A0B6RZU8"/>
<dbReference type="InterPro" id="IPR000847">
    <property type="entry name" value="LysR_HTH_N"/>
</dbReference>
<proteinExistence type="inferred from homology"/>
<dbReference type="PROSITE" id="PS50931">
    <property type="entry name" value="HTH_LYSR"/>
    <property type="match status" value="1"/>
</dbReference>
<evidence type="ECO:0000259" key="5">
    <source>
        <dbReference type="PROSITE" id="PS50931"/>
    </source>
</evidence>
<evidence type="ECO:0000256" key="4">
    <source>
        <dbReference type="ARBA" id="ARBA00023163"/>
    </source>
</evidence>
<accession>A0A0B6RZU8</accession>
<gene>
    <name evidence="6" type="ORF">BGL_2c27980</name>
</gene>
<keyword evidence="7" id="KW-1185">Reference proteome</keyword>
<reference evidence="7" key="1">
    <citation type="submission" date="2011-03" db="EMBL/GenBank/DDBJ databases">
        <authorList>
            <person name="Voget S."/>
            <person name="Streit W.R."/>
            <person name="Jaeger K.E."/>
            <person name="Daniel R."/>
        </authorList>
    </citation>
    <scope>NUCLEOTIDE SEQUENCE [LARGE SCALE GENOMIC DNA]</scope>
    <source>
        <strain evidence="7">PG1</strain>
    </source>
</reference>
<name>A0A0B6RZU8_BURPL</name>
<evidence type="ECO:0000313" key="7">
    <source>
        <dbReference type="Proteomes" id="UP000031838"/>
    </source>
</evidence>